<protein>
    <recommendedName>
        <fullName evidence="1">UPF0310 protein HQ945_03060</fullName>
    </recommendedName>
</protein>
<reference evidence="3 4" key="1">
    <citation type="submission" date="2020-05" db="EMBL/GenBank/DDBJ databases">
        <authorList>
            <person name="Kim M.K."/>
        </authorList>
    </citation>
    <scope>NUCLEOTIDE SEQUENCE [LARGE SCALE GENOMIC DNA]</scope>
    <source>
        <strain evidence="3 4">BT25</strain>
    </source>
</reference>
<proteinExistence type="inferred from homology"/>
<dbReference type="EMBL" id="JABUMX010000001">
    <property type="protein sequence ID" value="NTS30224.1"/>
    <property type="molecule type" value="Genomic_DNA"/>
</dbReference>
<evidence type="ECO:0000259" key="2">
    <source>
        <dbReference type="Pfam" id="PF01878"/>
    </source>
</evidence>
<dbReference type="Proteomes" id="UP000550508">
    <property type="component" value="Unassembled WGS sequence"/>
</dbReference>
<organism evidence="3 4">
    <name type="scientific">Phyllobacterium pellucidum</name>
    <dbReference type="NCBI Taxonomy" id="2740464"/>
    <lineage>
        <taxon>Bacteria</taxon>
        <taxon>Pseudomonadati</taxon>
        <taxon>Pseudomonadota</taxon>
        <taxon>Alphaproteobacteria</taxon>
        <taxon>Hyphomicrobiales</taxon>
        <taxon>Phyllobacteriaceae</taxon>
        <taxon>Phyllobacterium</taxon>
    </lineage>
</organism>
<dbReference type="SUPFAM" id="SSF88697">
    <property type="entry name" value="PUA domain-like"/>
    <property type="match status" value="1"/>
</dbReference>
<dbReference type="RefSeq" id="WP_174207641.1">
    <property type="nucleotide sequence ID" value="NZ_JABUMX010000001.1"/>
</dbReference>
<dbReference type="AlphaFoldDB" id="A0A849VMF7"/>
<dbReference type="InterPro" id="IPR022996">
    <property type="entry name" value="UPF0310"/>
</dbReference>
<feature type="domain" description="EVE" evidence="2">
    <location>
        <begin position="9"/>
        <end position="134"/>
    </location>
</feature>
<sequence>MTRHRIAVASADHVRRGLKGGFMQVCHGKIAPLNRIEAGDHVAYYSPTEILGSKDGLQSFTAIGTVKTGDPYNFDMGNGFVPSRRDVDWDEAHTASIRPLLDKLEFTAGRPNWGAQLRFGLLQISAGDFALIEAAVKNKTAP</sequence>
<name>A0A849VMF7_9HYPH</name>
<gene>
    <name evidence="3" type="ORF">HQ945_03060</name>
</gene>
<dbReference type="Gene3D" id="3.10.590.10">
    <property type="entry name" value="ph1033 like domains"/>
    <property type="match status" value="1"/>
</dbReference>
<dbReference type="InterPro" id="IPR002740">
    <property type="entry name" value="EVE_domain"/>
</dbReference>
<dbReference type="CDD" id="cd21132">
    <property type="entry name" value="EVE-like"/>
    <property type="match status" value="1"/>
</dbReference>
<comment type="caution">
    <text evidence="3">The sequence shown here is derived from an EMBL/GenBank/DDBJ whole genome shotgun (WGS) entry which is preliminary data.</text>
</comment>
<keyword evidence="4" id="KW-1185">Reference proteome</keyword>
<evidence type="ECO:0000256" key="1">
    <source>
        <dbReference type="HAMAP-Rule" id="MF_00771"/>
    </source>
</evidence>
<accession>A0A849VMF7</accession>
<comment type="similarity">
    <text evidence="1">Belongs to the UPF0310 family.</text>
</comment>
<evidence type="ECO:0000313" key="4">
    <source>
        <dbReference type="Proteomes" id="UP000550508"/>
    </source>
</evidence>
<evidence type="ECO:0000313" key="3">
    <source>
        <dbReference type="EMBL" id="NTS30224.1"/>
    </source>
</evidence>
<dbReference type="HAMAP" id="MF_00771">
    <property type="entry name" value="UPF0310"/>
    <property type="match status" value="1"/>
</dbReference>
<dbReference type="InterPro" id="IPR015947">
    <property type="entry name" value="PUA-like_sf"/>
</dbReference>
<dbReference type="Pfam" id="PF01878">
    <property type="entry name" value="EVE"/>
    <property type="match status" value="1"/>
</dbReference>
<dbReference type="NCBIfam" id="NF002616">
    <property type="entry name" value="PRK02268.1-2"/>
    <property type="match status" value="1"/>
</dbReference>